<accession>A0A0E9X818</accession>
<proteinExistence type="predicted"/>
<dbReference type="EMBL" id="GBXM01010572">
    <property type="protein sequence ID" value="JAH98005.1"/>
    <property type="molecule type" value="Transcribed_RNA"/>
</dbReference>
<name>A0A0E9X818_ANGAN</name>
<protein>
    <submittedName>
        <fullName evidence="1">Uncharacterized protein</fullName>
    </submittedName>
</protein>
<sequence>MSLNRMLSRVIYTRSFKLNTLMRSKFYPSMPQWCFSHLISNALIGVVLSAPQHILKALACLTCDARKGIGVLSTRGQHRPYREVLLQLWPIT</sequence>
<organism evidence="1">
    <name type="scientific">Anguilla anguilla</name>
    <name type="common">European freshwater eel</name>
    <name type="synonym">Muraena anguilla</name>
    <dbReference type="NCBI Taxonomy" id="7936"/>
    <lineage>
        <taxon>Eukaryota</taxon>
        <taxon>Metazoa</taxon>
        <taxon>Chordata</taxon>
        <taxon>Craniata</taxon>
        <taxon>Vertebrata</taxon>
        <taxon>Euteleostomi</taxon>
        <taxon>Actinopterygii</taxon>
        <taxon>Neopterygii</taxon>
        <taxon>Teleostei</taxon>
        <taxon>Anguilliformes</taxon>
        <taxon>Anguillidae</taxon>
        <taxon>Anguilla</taxon>
    </lineage>
</organism>
<reference evidence="1" key="1">
    <citation type="submission" date="2014-11" db="EMBL/GenBank/DDBJ databases">
        <authorList>
            <person name="Amaro Gonzalez C."/>
        </authorList>
    </citation>
    <scope>NUCLEOTIDE SEQUENCE</scope>
</reference>
<evidence type="ECO:0000313" key="1">
    <source>
        <dbReference type="EMBL" id="JAH98005.1"/>
    </source>
</evidence>
<reference evidence="1" key="2">
    <citation type="journal article" date="2015" name="Fish Shellfish Immunol.">
        <title>Early steps in the European eel (Anguilla anguilla)-Vibrio vulnificus interaction in the gills: Role of the RtxA13 toxin.</title>
        <authorList>
            <person name="Callol A."/>
            <person name="Pajuelo D."/>
            <person name="Ebbesson L."/>
            <person name="Teles M."/>
            <person name="MacKenzie S."/>
            <person name="Amaro C."/>
        </authorList>
    </citation>
    <scope>NUCLEOTIDE SEQUENCE</scope>
</reference>
<dbReference type="AlphaFoldDB" id="A0A0E9X818"/>